<keyword evidence="1" id="KW-0812">Transmembrane</keyword>
<dbReference type="Proteomes" id="UP000255523">
    <property type="component" value="Unassembled WGS sequence"/>
</dbReference>
<accession>A0A380LKY7</accession>
<keyword evidence="1" id="KW-1133">Transmembrane helix</keyword>
<evidence type="ECO:0000256" key="1">
    <source>
        <dbReference type="SAM" id="Phobius"/>
    </source>
</evidence>
<sequence length="119" mass="14245">MKQKTLQWIETFLFLVLNLSVFYAGADHPVPKCFLWLVLWIVMISLLQHIYLGWFLRRIYQTEFLCLHLAFYLGIGIASLFYLMHGRIDGEYWLLILLVLGMCILYGFMFYVVNRWLTP</sequence>
<dbReference type="EMBL" id="UHFX01000003">
    <property type="protein sequence ID" value="SUO03492.1"/>
    <property type="molecule type" value="Genomic_DNA"/>
</dbReference>
<evidence type="ECO:0000313" key="2">
    <source>
        <dbReference type="EMBL" id="SUO03492.1"/>
    </source>
</evidence>
<dbReference type="GeneID" id="77461345"/>
<dbReference type="AlphaFoldDB" id="A0A380LKY7"/>
<feature type="transmembrane region" description="Helical" evidence="1">
    <location>
        <begin position="92"/>
        <end position="113"/>
    </location>
</feature>
<feature type="transmembrane region" description="Helical" evidence="1">
    <location>
        <begin position="33"/>
        <end position="56"/>
    </location>
</feature>
<dbReference type="RefSeq" id="WP_022789662.1">
    <property type="nucleotide sequence ID" value="NZ_UHFX01000003.1"/>
</dbReference>
<keyword evidence="1" id="KW-0472">Membrane</keyword>
<dbReference type="OrthoDB" id="2928469at2"/>
<organism evidence="2 3">
    <name type="scientific">Faecalicoccus pleomorphus</name>
    <dbReference type="NCBI Taxonomy" id="1323"/>
    <lineage>
        <taxon>Bacteria</taxon>
        <taxon>Bacillati</taxon>
        <taxon>Bacillota</taxon>
        <taxon>Erysipelotrichia</taxon>
        <taxon>Erysipelotrichales</taxon>
        <taxon>Erysipelotrichaceae</taxon>
        <taxon>Faecalicoccus</taxon>
    </lineage>
</organism>
<keyword evidence="3" id="KW-1185">Reference proteome</keyword>
<feature type="transmembrane region" description="Helical" evidence="1">
    <location>
        <begin position="62"/>
        <end position="83"/>
    </location>
</feature>
<reference evidence="2 3" key="1">
    <citation type="submission" date="2018-06" db="EMBL/GenBank/DDBJ databases">
        <authorList>
            <consortium name="Pathogen Informatics"/>
            <person name="Doyle S."/>
        </authorList>
    </citation>
    <scope>NUCLEOTIDE SEQUENCE [LARGE SCALE GENOMIC DNA]</scope>
    <source>
        <strain evidence="2 3">NCTC11087</strain>
    </source>
</reference>
<feature type="transmembrane region" description="Helical" evidence="1">
    <location>
        <begin position="6"/>
        <end position="26"/>
    </location>
</feature>
<protein>
    <submittedName>
        <fullName evidence="2">Uncharacterized protein</fullName>
    </submittedName>
</protein>
<evidence type="ECO:0000313" key="3">
    <source>
        <dbReference type="Proteomes" id="UP000255523"/>
    </source>
</evidence>
<proteinExistence type="predicted"/>
<gene>
    <name evidence="2" type="ORF">NCTC11087_00354</name>
</gene>
<name>A0A380LKY7_9FIRM</name>